<dbReference type="Proteomes" id="UP000324800">
    <property type="component" value="Unassembled WGS sequence"/>
</dbReference>
<comment type="caution">
    <text evidence="2">The sequence shown here is derived from an EMBL/GenBank/DDBJ whole genome shotgun (WGS) entry which is preliminary data.</text>
</comment>
<accession>A0A5J4THP5</accession>
<reference evidence="2 3" key="1">
    <citation type="submission" date="2019-03" db="EMBL/GenBank/DDBJ databases">
        <title>Single cell metagenomics reveals metabolic interactions within the superorganism composed of flagellate Streblomastix strix and complex community of Bacteroidetes bacteria on its surface.</title>
        <authorList>
            <person name="Treitli S.C."/>
            <person name="Kolisko M."/>
            <person name="Husnik F."/>
            <person name="Keeling P."/>
            <person name="Hampl V."/>
        </authorList>
    </citation>
    <scope>NUCLEOTIDE SEQUENCE [LARGE SCALE GENOMIC DNA]</scope>
    <source>
        <strain evidence="2">ST1C</strain>
    </source>
</reference>
<proteinExistence type="predicted"/>
<dbReference type="EMBL" id="SNRW01032079">
    <property type="protein sequence ID" value="KAA6356995.1"/>
    <property type="molecule type" value="Genomic_DNA"/>
</dbReference>
<gene>
    <name evidence="2" type="ORF">EZS28_047478</name>
</gene>
<evidence type="ECO:0000313" key="3">
    <source>
        <dbReference type="Proteomes" id="UP000324800"/>
    </source>
</evidence>
<evidence type="ECO:0000313" key="2">
    <source>
        <dbReference type="EMBL" id="KAA6356995.1"/>
    </source>
</evidence>
<name>A0A5J4THP5_9EUKA</name>
<dbReference type="AlphaFoldDB" id="A0A5J4THP5"/>
<feature type="region of interest" description="Disordered" evidence="1">
    <location>
        <begin position="1"/>
        <end position="21"/>
    </location>
</feature>
<sequence length="354" mass="38705">VIAIPSNTPSSTSTTQFFSSSIGQSSETSVSSIRHKLDFELCSTLPKGSVAGAGECGAVICKFNKRRAIRGSKSGSGMQTLNGSGAGGLEETEAELLSGAGMGVGASIDELLTGKQQGKGSSGFQFNKWKGGFSTAYIQQLIPDVENGQKDGFVILDEDYHLDIEPIVGVDNDEDEQNFEFSESAFSGGSSIQVISTLNSNCSTLYLNSSPFQLLLQFFQAFCVAIEALLLISNYSQTLRFCQQMLTTLTWSGLFSQQGRTHPAAVRSVEVMVEALKMISQPKLTGFITKTSSNQKQQQKQQYSIISPISSYLDRIPYPQSNTSQSPLYIQLFNYWRNSNNYNHNQMQNQLMQL</sequence>
<protein>
    <submittedName>
        <fullName evidence="2">Uncharacterized protein</fullName>
    </submittedName>
</protein>
<evidence type="ECO:0000256" key="1">
    <source>
        <dbReference type="SAM" id="MobiDB-lite"/>
    </source>
</evidence>
<feature type="non-terminal residue" evidence="2">
    <location>
        <position position="1"/>
    </location>
</feature>
<organism evidence="2 3">
    <name type="scientific">Streblomastix strix</name>
    <dbReference type="NCBI Taxonomy" id="222440"/>
    <lineage>
        <taxon>Eukaryota</taxon>
        <taxon>Metamonada</taxon>
        <taxon>Preaxostyla</taxon>
        <taxon>Oxymonadida</taxon>
        <taxon>Streblomastigidae</taxon>
        <taxon>Streblomastix</taxon>
    </lineage>
</organism>